<proteinExistence type="predicted"/>
<dbReference type="STRING" id="4615.A0A199UE95"/>
<gene>
    <name evidence="1" type="ORF">ACMD2_22276</name>
</gene>
<reference evidence="1 2" key="1">
    <citation type="journal article" date="2016" name="DNA Res.">
        <title>The draft genome of MD-2 pineapple using hybrid error correction of long reads.</title>
        <authorList>
            <person name="Redwan R.M."/>
            <person name="Saidin A."/>
            <person name="Kumar S.V."/>
        </authorList>
    </citation>
    <scope>NUCLEOTIDE SEQUENCE [LARGE SCALE GENOMIC DNA]</scope>
    <source>
        <strain evidence="2">cv. MD2</strain>
        <tissue evidence="1">Leaf</tissue>
    </source>
</reference>
<organism evidence="1 2">
    <name type="scientific">Ananas comosus</name>
    <name type="common">Pineapple</name>
    <name type="synonym">Ananas ananas</name>
    <dbReference type="NCBI Taxonomy" id="4615"/>
    <lineage>
        <taxon>Eukaryota</taxon>
        <taxon>Viridiplantae</taxon>
        <taxon>Streptophyta</taxon>
        <taxon>Embryophyta</taxon>
        <taxon>Tracheophyta</taxon>
        <taxon>Spermatophyta</taxon>
        <taxon>Magnoliopsida</taxon>
        <taxon>Liliopsida</taxon>
        <taxon>Poales</taxon>
        <taxon>Bromeliaceae</taxon>
        <taxon>Bromelioideae</taxon>
        <taxon>Ananas</taxon>
    </lineage>
</organism>
<name>A0A199UE95_ANACO</name>
<dbReference type="Proteomes" id="UP000092600">
    <property type="component" value="Unassembled WGS sequence"/>
</dbReference>
<accession>A0A199UE95</accession>
<protein>
    <submittedName>
        <fullName evidence="1">Uncharacterized protein</fullName>
    </submittedName>
</protein>
<sequence>MDDEIVDFRLDSAVLNCTKGVLSIFNNWIDNDLSSSSSGFEIRECLDHLSEREWPLWVQKRLHLPTFEIRVELRQDLPIGRDDEYEARGRDWAYDHHDAAPFFHCFHRSFALTCYESPLDRAHGNGVEGNALFRWQRDLDDPHTFMDLLVSTSKPMLRLRSCAYYPRYRFEHLSGKYLITEHIKATSNDRNI</sequence>
<evidence type="ECO:0000313" key="2">
    <source>
        <dbReference type="Proteomes" id="UP000092600"/>
    </source>
</evidence>
<dbReference type="PANTHER" id="PTHR35738:SF3">
    <property type="entry name" value="OS05G0577800 PROTEIN"/>
    <property type="match status" value="1"/>
</dbReference>
<dbReference type="PANTHER" id="PTHR35738">
    <property type="entry name" value="OS05G0577800 PROTEIN"/>
    <property type="match status" value="1"/>
</dbReference>
<dbReference type="EMBL" id="LSRQ01008398">
    <property type="protein sequence ID" value="OAY63049.1"/>
    <property type="molecule type" value="Genomic_DNA"/>
</dbReference>
<evidence type="ECO:0000313" key="1">
    <source>
        <dbReference type="EMBL" id="OAY63049.1"/>
    </source>
</evidence>
<dbReference type="AlphaFoldDB" id="A0A199UE95"/>
<comment type="caution">
    <text evidence="1">The sequence shown here is derived from an EMBL/GenBank/DDBJ whole genome shotgun (WGS) entry which is preliminary data.</text>
</comment>